<keyword evidence="14" id="KW-1185">Reference proteome</keyword>
<keyword evidence="6 11" id="KW-0732">Signal</keyword>
<feature type="signal peptide" evidence="11">
    <location>
        <begin position="1"/>
        <end position="24"/>
    </location>
</feature>
<evidence type="ECO:0000313" key="14">
    <source>
        <dbReference type="Proteomes" id="UP001202831"/>
    </source>
</evidence>
<dbReference type="EMBL" id="JAKIKT010000001">
    <property type="protein sequence ID" value="MCL2912899.1"/>
    <property type="molecule type" value="Genomic_DNA"/>
</dbReference>
<sequence length="321" mass="34962">MMNTLTKTLIASAIATAMVSGAQAADAVTVYGKLNVTAQSNDEKGESKTEIQSNASRLGVKGAFDLGNNLEAFYTIEYEVDTGADTKDNFEARNQFVGLRGDFGSVAMGRNDTMLKKSQGKVDLFSDLDGDIKKLFKGENRMAQTATYMSPNFSNFTFGVTYVAEGDSDQDYTYTNGAGETILKETDGFSAAAMYGDAKLKKTPIFVSIAYDSEVKGYDVLRATAQGKIAGFKIGGMYQEQEKSQNGKSKSGYMFSASYDIQAVTLKGQYQDMEDLGSSWSVGADYKLAKPTKLLAFYTSREYDNSSYDDEYIGVGIQHSF</sequence>
<dbReference type="PRINTS" id="PR00182">
    <property type="entry name" value="ECOLNEIPORIN"/>
</dbReference>
<evidence type="ECO:0000256" key="6">
    <source>
        <dbReference type="ARBA" id="ARBA00022729"/>
    </source>
</evidence>
<evidence type="ECO:0000259" key="12">
    <source>
        <dbReference type="Pfam" id="PF13609"/>
    </source>
</evidence>
<evidence type="ECO:0000256" key="8">
    <source>
        <dbReference type="ARBA" id="ARBA00023114"/>
    </source>
</evidence>
<keyword evidence="7" id="KW-0406">Ion transport</keyword>
<keyword evidence="5" id="KW-0812">Transmembrane</keyword>
<evidence type="ECO:0000256" key="1">
    <source>
        <dbReference type="ARBA" id="ARBA00004571"/>
    </source>
</evidence>
<comment type="subcellular location">
    <subcellularLocation>
        <location evidence="1">Cell outer membrane</location>
        <topology evidence="1">Multi-pass membrane protein</topology>
    </subcellularLocation>
</comment>
<keyword evidence="4" id="KW-1134">Transmembrane beta strand</keyword>
<keyword evidence="10" id="KW-0998">Cell outer membrane</keyword>
<dbReference type="InterPro" id="IPR050298">
    <property type="entry name" value="Gram-neg_bact_OMP"/>
</dbReference>
<feature type="chain" id="PRO_5045562147" evidence="11">
    <location>
        <begin position="25"/>
        <end position="321"/>
    </location>
</feature>
<comment type="subunit">
    <text evidence="2">Homotrimer.</text>
</comment>
<proteinExistence type="predicted"/>
<reference evidence="13 14" key="1">
    <citation type="submission" date="2022-01" db="EMBL/GenBank/DDBJ databases">
        <title>Whole genome-based taxonomy of the Shewanellaceae.</title>
        <authorList>
            <person name="Martin-Rodriguez A.J."/>
        </authorList>
    </citation>
    <scope>NUCLEOTIDE SEQUENCE [LARGE SCALE GENOMIC DNA]</scope>
    <source>
        <strain evidence="13 14">DSM 21332</strain>
    </source>
</reference>
<dbReference type="Gene3D" id="2.40.160.10">
    <property type="entry name" value="Porin"/>
    <property type="match status" value="1"/>
</dbReference>
<evidence type="ECO:0000313" key="13">
    <source>
        <dbReference type="EMBL" id="MCL2912899.1"/>
    </source>
</evidence>
<dbReference type="CDD" id="cd00342">
    <property type="entry name" value="gram_neg_porins"/>
    <property type="match status" value="1"/>
</dbReference>
<accession>A0ABT0N378</accession>
<protein>
    <submittedName>
        <fullName evidence="13">Porin</fullName>
    </submittedName>
</protein>
<evidence type="ECO:0000256" key="9">
    <source>
        <dbReference type="ARBA" id="ARBA00023136"/>
    </source>
</evidence>
<keyword evidence="3" id="KW-0813">Transport</keyword>
<dbReference type="InterPro" id="IPR002299">
    <property type="entry name" value="Porin_Neis"/>
</dbReference>
<dbReference type="InterPro" id="IPR023614">
    <property type="entry name" value="Porin_dom_sf"/>
</dbReference>
<evidence type="ECO:0000256" key="7">
    <source>
        <dbReference type="ARBA" id="ARBA00023065"/>
    </source>
</evidence>
<comment type="caution">
    <text evidence="13">The sequence shown here is derived from an EMBL/GenBank/DDBJ whole genome shotgun (WGS) entry which is preliminary data.</text>
</comment>
<evidence type="ECO:0000256" key="2">
    <source>
        <dbReference type="ARBA" id="ARBA00011233"/>
    </source>
</evidence>
<feature type="domain" description="Porin" evidence="12">
    <location>
        <begin position="13"/>
        <end position="305"/>
    </location>
</feature>
<dbReference type="PANTHER" id="PTHR34501">
    <property type="entry name" value="PROTEIN YDDL-RELATED"/>
    <property type="match status" value="1"/>
</dbReference>
<evidence type="ECO:0000256" key="10">
    <source>
        <dbReference type="ARBA" id="ARBA00023237"/>
    </source>
</evidence>
<dbReference type="InterPro" id="IPR001702">
    <property type="entry name" value="Porin_Gram-ve"/>
</dbReference>
<dbReference type="Proteomes" id="UP001202831">
    <property type="component" value="Unassembled WGS sequence"/>
</dbReference>
<dbReference type="PRINTS" id="PR00184">
    <property type="entry name" value="NEISSPPORIN"/>
</dbReference>
<dbReference type="PANTHER" id="PTHR34501:SF9">
    <property type="entry name" value="MAJOR OUTER MEMBRANE PROTEIN P.IA"/>
    <property type="match status" value="1"/>
</dbReference>
<dbReference type="InterPro" id="IPR033900">
    <property type="entry name" value="Gram_neg_porin_domain"/>
</dbReference>
<name>A0ABT0N378_9GAMM</name>
<dbReference type="SUPFAM" id="SSF56935">
    <property type="entry name" value="Porins"/>
    <property type="match status" value="1"/>
</dbReference>
<evidence type="ECO:0000256" key="3">
    <source>
        <dbReference type="ARBA" id="ARBA00022448"/>
    </source>
</evidence>
<evidence type="ECO:0000256" key="5">
    <source>
        <dbReference type="ARBA" id="ARBA00022692"/>
    </source>
</evidence>
<evidence type="ECO:0000256" key="4">
    <source>
        <dbReference type="ARBA" id="ARBA00022452"/>
    </source>
</evidence>
<organism evidence="13 14">
    <name type="scientific">Shewanella corallii</name>
    <dbReference type="NCBI Taxonomy" id="560080"/>
    <lineage>
        <taxon>Bacteria</taxon>
        <taxon>Pseudomonadati</taxon>
        <taxon>Pseudomonadota</taxon>
        <taxon>Gammaproteobacteria</taxon>
        <taxon>Alteromonadales</taxon>
        <taxon>Shewanellaceae</taxon>
        <taxon>Shewanella</taxon>
    </lineage>
</organism>
<dbReference type="Pfam" id="PF13609">
    <property type="entry name" value="Porin_4"/>
    <property type="match status" value="1"/>
</dbReference>
<evidence type="ECO:0000256" key="11">
    <source>
        <dbReference type="SAM" id="SignalP"/>
    </source>
</evidence>
<dbReference type="RefSeq" id="WP_249247703.1">
    <property type="nucleotide sequence ID" value="NZ_JAKIKT010000001.1"/>
</dbReference>
<keyword evidence="9" id="KW-0472">Membrane</keyword>
<gene>
    <name evidence="13" type="ORF">L2725_03750</name>
</gene>
<keyword evidence="8" id="KW-0626">Porin</keyword>